<feature type="compositionally biased region" description="Basic and acidic residues" evidence="1">
    <location>
        <begin position="128"/>
        <end position="144"/>
    </location>
</feature>
<keyword evidence="2" id="KW-1133">Transmembrane helix</keyword>
<evidence type="ECO:0000313" key="4">
    <source>
        <dbReference type="Proteomes" id="UP000470246"/>
    </source>
</evidence>
<comment type="caution">
    <text evidence="3">The sequence shown here is derived from an EMBL/GenBank/DDBJ whole genome shotgun (WGS) entry which is preliminary data.</text>
</comment>
<keyword evidence="2" id="KW-0812">Transmembrane</keyword>
<dbReference type="EMBL" id="JAAGWF010000020">
    <property type="protein sequence ID" value="NEK59803.1"/>
    <property type="molecule type" value="Genomic_DNA"/>
</dbReference>
<name>A0A7K3W605_9ACTN</name>
<feature type="transmembrane region" description="Helical" evidence="2">
    <location>
        <begin position="67"/>
        <end position="84"/>
    </location>
</feature>
<organism evidence="3 4">
    <name type="scientific">Geodermatophilus sabuli</name>
    <dbReference type="NCBI Taxonomy" id="1564158"/>
    <lineage>
        <taxon>Bacteria</taxon>
        <taxon>Bacillati</taxon>
        <taxon>Actinomycetota</taxon>
        <taxon>Actinomycetes</taxon>
        <taxon>Geodermatophilales</taxon>
        <taxon>Geodermatophilaceae</taxon>
        <taxon>Geodermatophilus</taxon>
    </lineage>
</organism>
<feature type="region of interest" description="Disordered" evidence="1">
    <location>
        <begin position="1"/>
        <end position="23"/>
    </location>
</feature>
<gene>
    <name evidence="3" type="ORF">GCU56_18265</name>
</gene>
<dbReference type="Proteomes" id="UP000470246">
    <property type="component" value="Unassembled WGS sequence"/>
</dbReference>
<feature type="region of interest" description="Disordered" evidence="1">
    <location>
        <begin position="127"/>
        <end position="162"/>
    </location>
</feature>
<reference evidence="3 4" key="1">
    <citation type="submission" date="2020-02" db="EMBL/GenBank/DDBJ databases">
        <title>Geodermatophilus sabuli CPCC 205279 I12A-02694.</title>
        <authorList>
            <person name="Jiang Z."/>
        </authorList>
    </citation>
    <scope>NUCLEOTIDE SEQUENCE [LARGE SCALE GENOMIC DNA]</scope>
    <source>
        <strain evidence="3 4">I12A-02694</strain>
    </source>
</reference>
<feature type="compositionally biased region" description="Basic residues" evidence="1">
    <location>
        <begin position="145"/>
        <end position="154"/>
    </location>
</feature>
<dbReference type="Pfam" id="PF17240">
    <property type="entry name" value="DUF5313"/>
    <property type="match status" value="1"/>
</dbReference>
<accession>A0A7K3W605</accession>
<keyword evidence="2" id="KW-0472">Membrane</keyword>
<proteinExistence type="predicted"/>
<feature type="transmembrane region" description="Helical" evidence="2">
    <location>
        <begin position="90"/>
        <end position="108"/>
    </location>
</feature>
<evidence type="ECO:0000256" key="2">
    <source>
        <dbReference type="SAM" id="Phobius"/>
    </source>
</evidence>
<keyword evidence="4" id="KW-1185">Reference proteome</keyword>
<dbReference type="InterPro" id="IPR035197">
    <property type="entry name" value="DUF5313"/>
</dbReference>
<evidence type="ECO:0000313" key="3">
    <source>
        <dbReference type="EMBL" id="NEK59803.1"/>
    </source>
</evidence>
<sequence>MGRTQGVVTVSGQASVDPGGSAEQVRRPGVLRWIGYALGAGLPARHRSWVLHDTTTRTWALRHMARAMIQLAVPIALVVLLVPGPLWIRAMAALGGVALGLFFSIAYMTETLEGRVKKAGYPAGTAARVRDRAARERDQQDSQRRRAAAARRAARYQGRRDG</sequence>
<protein>
    <submittedName>
        <fullName evidence="3">DUF5313 domain-containing protein</fullName>
    </submittedName>
</protein>
<feature type="compositionally biased region" description="Polar residues" evidence="1">
    <location>
        <begin position="1"/>
        <end position="14"/>
    </location>
</feature>
<evidence type="ECO:0000256" key="1">
    <source>
        <dbReference type="SAM" id="MobiDB-lite"/>
    </source>
</evidence>
<dbReference type="AlphaFoldDB" id="A0A7K3W605"/>